<evidence type="ECO:0000256" key="1">
    <source>
        <dbReference type="ARBA" id="ARBA00004167"/>
    </source>
</evidence>
<feature type="region of interest" description="Disordered" evidence="5">
    <location>
        <begin position="1"/>
        <end position="21"/>
    </location>
</feature>
<keyword evidence="2 6" id="KW-0812">Transmembrane</keyword>
<accession>A0A9X2EJ89</accession>
<gene>
    <name evidence="7" type="ORF">NDO55_00385</name>
</gene>
<dbReference type="GO" id="GO:0016020">
    <property type="term" value="C:membrane"/>
    <property type="evidence" value="ECO:0007669"/>
    <property type="project" value="UniProtKB-SubCell"/>
</dbReference>
<proteinExistence type="predicted"/>
<evidence type="ECO:0000256" key="2">
    <source>
        <dbReference type="ARBA" id="ARBA00022692"/>
    </source>
</evidence>
<evidence type="ECO:0000313" key="8">
    <source>
        <dbReference type="Proteomes" id="UP001155128"/>
    </source>
</evidence>
<feature type="transmembrane region" description="Helical" evidence="6">
    <location>
        <begin position="21"/>
        <end position="39"/>
    </location>
</feature>
<keyword evidence="4 6" id="KW-0472">Membrane</keyword>
<organism evidence="7 8">
    <name type="scientific">Sphingomicrobium sediminis</name>
    <dbReference type="NCBI Taxonomy" id="2950949"/>
    <lineage>
        <taxon>Bacteria</taxon>
        <taxon>Pseudomonadati</taxon>
        <taxon>Pseudomonadota</taxon>
        <taxon>Alphaproteobacteria</taxon>
        <taxon>Sphingomonadales</taxon>
        <taxon>Sphingomonadaceae</taxon>
        <taxon>Sphingomicrobium</taxon>
    </lineage>
</organism>
<feature type="compositionally biased region" description="Basic and acidic residues" evidence="5">
    <location>
        <begin position="1"/>
        <end position="16"/>
    </location>
</feature>
<evidence type="ECO:0000256" key="4">
    <source>
        <dbReference type="ARBA" id="ARBA00023136"/>
    </source>
</evidence>
<keyword evidence="8" id="KW-1185">Reference proteome</keyword>
<protein>
    <submittedName>
        <fullName evidence="7">Neutral zinc metallopeptidase</fullName>
    </submittedName>
</protein>
<dbReference type="EMBL" id="JAMSHT010000001">
    <property type="protein sequence ID" value="MCM8556277.1"/>
    <property type="molecule type" value="Genomic_DNA"/>
</dbReference>
<dbReference type="InterPro" id="IPR007343">
    <property type="entry name" value="Uncharacterised_pept_Zn_put"/>
</dbReference>
<reference evidence="7" key="1">
    <citation type="submission" date="2022-06" db="EMBL/GenBank/DDBJ databases">
        <title>Sphingomicrobium sedimins sp. nov., a marine bacterium isolated from tidal flat.</title>
        <authorList>
            <person name="Kim C.-H."/>
            <person name="Yoo Y."/>
            <person name="Kim J.-J."/>
        </authorList>
    </citation>
    <scope>NUCLEOTIDE SEQUENCE</scope>
    <source>
        <strain evidence="7">GRR-S6-50</strain>
    </source>
</reference>
<comment type="subcellular location">
    <subcellularLocation>
        <location evidence="1">Membrane</location>
        <topology evidence="1">Single-pass membrane protein</topology>
    </subcellularLocation>
</comment>
<comment type="caution">
    <text evidence="7">The sequence shown here is derived from an EMBL/GenBank/DDBJ whole genome shotgun (WGS) entry which is preliminary data.</text>
</comment>
<feature type="transmembrane region" description="Helical" evidence="6">
    <location>
        <begin position="45"/>
        <end position="65"/>
    </location>
</feature>
<dbReference type="RefSeq" id="WP_252111330.1">
    <property type="nucleotide sequence ID" value="NZ_JAMSHT010000001.1"/>
</dbReference>
<evidence type="ECO:0000256" key="5">
    <source>
        <dbReference type="SAM" id="MobiDB-lite"/>
    </source>
</evidence>
<evidence type="ECO:0000256" key="3">
    <source>
        <dbReference type="ARBA" id="ARBA00022989"/>
    </source>
</evidence>
<dbReference type="Pfam" id="PF04228">
    <property type="entry name" value="Zn_peptidase"/>
    <property type="match status" value="1"/>
</dbReference>
<evidence type="ECO:0000256" key="6">
    <source>
        <dbReference type="SAM" id="Phobius"/>
    </source>
</evidence>
<keyword evidence="3 6" id="KW-1133">Transmembrane helix</keyword>
<dbReference type="AlphaFoldDB" id="A0A9X2EJ89"/>
<sequence length="286" mass="30406">MRLGDRDSDNFIDRTGQRGGGGGMGGMSSGIFLLLARFVFNKFGIVGILILGLGYCALSGGLGGLTGGSPQGASSGQSTLTESELALLRGTLESTDDVWTEIFAQAGASYREPELVAYEGGTQTACGYGQEVMGPFYCPGDSRIYIDPDFFNELSSRFGAPGDFAARYVIAHEVGHHIQNLEGTLADVQRQQQRVSQTQGNQLQVGVELQADCYAGVWAARTGAMEPGDLEEGLRAAEAIGDDTLQRQAGQAVRPESFTHGTSAQRMEALRRGLSRGDPRMCNYAG</sequence>
<name>A0A9X2EJ89_9SPHN</name>
<dbReference type="PANTHER" id="PTHR30168">
    <property type="entry name" value="PUTATIVE MEMBRANE PROTEIN YPFJ"/>
    <property type="match status" value="1"/>
</dbReference>
<dbReference type="PANTHER" id="PTHR30168:SF0">
    <property type="entry name" value="INNER MEMBRANE PROTEIN"/>
    <property type="match status" value="1"/>
</dbReference>
<evidence type="ECO:0000313" key="7">
    <source>
        <dbReference type="EMBL" id="MCM8556277.1"/>
    </source>
</evidence>
<dbReference type="Proteomes" id="UP001155128">
    <property type="component" value="Unassembled WGS sequence"/>
</dbReference>